<sequence length="528" mass="59966">MALLKQAVVITSLLSYLFDNQLAQYRYLLGHQSYAGDFLQLLILQVVGYLLYLIVLYPRCFSPLRHLPGPKVCDYFFHELQMVLSPEALREMLLTKCYNFIKPKQAARLLIYFFGAGMPFVEGDTHKFQKKTMMPAFTFRHIMDLYPVFWRFSKELLVEVSTEVEMNTGRARVTNAVEHPIDSDQSVLNVVRWFKTITLDIMGVAGMGQDFEARKNKDNNQLVQAYHTLFAPDWQSALVYVLRSFRMGQIVQYLPLPKNAEMEKAKLAIRDTCRHLIQMKSNKLENGELSDVDILSVAIQSGGFTEECLIDQITTFLLAGHETTAVSMTWACYGLCQHPEVQTRLRNEIRGRLPSPAGADDITSLDIDRIPYLKAVCNEVLRYYDVFVWTRREAAVDTSLLGQPIPKGTAMVIPFRAIHRDKSLWGHDADVFNPDRWMSDSSSGSSRVSGGATSNFGVMSFLHGPRSCIGENFARAEFACLLAAWVGRFEFELNDKREMDEEKLKTAGGFTTGPVNGLDVRIRIVDGW</sequence>
<comment type="cofactor">
    <cofactor evidence="1">
        <name>heme</name>
        <dbReference type="ChEBI" id="CHEBI:30413"/>
    </cofactor>
</comment>
<dbReference type="SUPFAM" id="SSF48264">
    <property type="entry name" value="Cytochrome P450"/>
    <property type="match status" value="1"/>
</dbReference>
<dbReference type="InterPro" id="IPR036396">
    <property type="entry name" value="Cyt_P450_sf"/>
</dbReference>
<dbReference type="PANTHER" id="PTHR24305:SF227">
    <property type="entry name" value="P450, PUTATIVE (EUROFUNG)-RELATED"/>
    <property type="match status" value="1"/>
</dbReference>
<feature type="binding site" description="axial binding residue" evidence="1">
    <location>
        <position position="468"/>
    </location>
    <ligand>
        <name>heme</name>
        <dbReference type="ChEBI" id="CHEBI:30413"/>
    </ligand>
    <ligandPart>
        <name>Fe</name>
        <dbReference type="ChEBI" id="CHEBI:18248"/>
    </ligandPart>
</feature>
<keyword evidence="2" id="KW-0812">Transmembrane</keyword>
<dbReference type="PRINTS" id="PR00463">
    <property type="entry name" value="EP450I"/>
</dbReference>
<dbReference type="GO" id="GO:0004497">
    <property type="term" value="F:monooxygenase activity"/>
    <property type="evidence" value="ECO:0007669"/>
    <property type="project" value="UniProtKB-KW"/>
</dbReference>
<comment type="caution">
    <text evidence="3">The sequence shown here is derived from an EMBL/GenBank/DDBJ whole genome shotgun (WGS) entry which is preliminary data.</text>
</comment>
<dbReference type="OrthoDB" id="1470350at2759"/>
<dbReference type="Gene3D" id="1.10.630.10">
    <property type="entry name" value="Cytochrome P450"/>
    <property type="match status" value="1"/>
</dbReference>
<keyword evidence="1" id="KW-0408">Iron</keyword>
<evidence type="ECO:0000313" key="3">
    <source>
        <dbReference type="EMBL" id="KAG0646456.1"/>
    </source>
</evidence>
<evidence type="ECO:0000256" key="2">
    <source>
        <dbReference type="SAM" id="Phobius"/>
    </source>
</evidence>
<dbReference type="GO" id="GO:0020037">
    <property type="term" value="F:heme binding"/>
    <property type="evidence" value="ECO:0007669"/>
    <property type="project" value="InterPro"/>
</dbReference>
<dbReference type="EMBL" id="VNKQ01000015">
    <property type="protein sequence ID" value="KAG0646456.1"/>
    <property type="molecule type" value="Genomic_DNA"/>
</dbReference>
<dbReference type="AlphaFoldDB" id="A0A9P7AUH3"/>
<organism evidence="3 4">
    <name type="scientific">Hyphodiscus hymeniophilus</name>
    <dbReference type="NCBI Taxonomy" id="353542"/>
    <lineage>
        <taxon>Eukaryota</taxon>
        <taxon>Fungi</taxon>
        <taxon>Dikarya</taxon>
        <taxon>Ascomycota</taxon>
        <taxon>Pezizomycotina</taxon>
        <taxon>Leotiomycetes</taxon>
        <taxon>Helotiales</taxon>
        <taxon>Hyphodiscaceae</taxon>
        <taxon>Hyphodiscus</taxon>
    </lineage>
</organism>
<keyword evidence="3" id="KW-0503">Monooxygenase</keyword>
<keyword evidence="3" id="KW-0560">Oxidoreductase</keyword>
<dbReference type="Proteomes" id="UP000785200">
    <property type="component" value="Unassembled WGS sequence"/>
</dbReference>
<dbReference type="CDD" id="cd11069">
    <property type="entry name" value="CYP_FUM15-like"/>
    <property type="match status" value="1"/>
</dbReference>
<evidence type="ECO:0000313" key="4">
    <source>
        <dbReference type="Proteomes" id="UP000785200"/>
    </source>
</evidence>
<keyword evidence="1" id="KW-0349">Heme</keyword>
<dbReference type="PRINTS" id="PR00385">
    <property type="entry name" value="P450"/>
</dbReference>
<proteinExistence type="predicted"/>
<feature type="transmembrane region" description="Helical" evidence="2">
    <location>
        <begin position="39"/>
        <end position="57"/>
    </location>
</feature>
<keyword evidence="1" id="KW-0479">Metal-binding</keyword>
<gene>
    <name evidence="3" type="ORF">D0Z07_7341</name>
</gene>
<accession>A0A9P7AUH3</accession>
<dbReference type="GO" id="GO:0016705">
    <property type="term" value="F:oxidoreductase activity, acting on paired donors, with incorporation or reduction of molecular oxygen"/>
    <property type="evidence" value="ECO:0007669"/>
    <property type="project" value="InterPro"/>
</dbReference>
<dbReference type="InterPro" id="IPR002401">
    <property type="entry name" value="Cyt_P450_E_grp-I"/>
</dbReference>
<reference evidence="3" key="1">
    <citation type="submission" date="2019-07" db="EMBL/GenBank/DDBJ databases">
        <title>Hyphodiscus hymeniophilus genome sequencing and assembly.</title>
        <authorList>
            <person name="Kramer G."/>
            <person name="Nodwell J."/>
        </authorList>
    </citation>
    <scope>NUCLEOTIDE SEQUENCE</scope>
    <source>
        <strain evidence="3">ATCC 34498</strain>
    </source>
</reference>
<keyword evidence="2" id="KW-0472">Membrane</keyword>
<dbReference type="GO" id="GO:0005506">
    <property type="term" value="F:iron ion binding"/>
    <property type="evidence" value="ECO:0007669"/>
    <property type="project" value="InterPro"/>
</dbReference>
<dbReference type="Pfam" id="PF00067">
    <property type="entry name" value="p450"/>
    <property type="match status" value="1"/>
</dbReference>
<name>A0A9P7AUH3_9HELO</name>
<protein>
    <submittedName>
        <fullName evidence="3">Cytochrome P450 monooxygenase FUM15</fullName>
    </submittedName>
</protein>
<dbReference type="PANTHER" id="PTHR24305">
    <property type="entry name" value="CYTOCHROME P450"/>
    <property type="match status" value="1"/>
</dbReference>
<keyword evidence="4" id="KW-1185">Reference proteome</keyword>
<keyword evidence="2" id="KW-1133">Transmembrane helix</keyword>
<dbReference type="InterPro" id="IPR050121">
    <property type="entry name" value="Cytochrome_P450_monoxygenase"/>
</dbReference>
<dbReference type="InterPro" id="IPR001128">
    <property type="entry name" value="Cyt_P450"/>
</dbReference>
<evidence type="ECO:0000256" key="1">
    <source>
        <dbReference type="PIRSR" id="PIRSR602401-1"/>
    </source>
</evidence>